<dbReference type="InterPro" id="IPR001841">
    <property type="entry name" value="Znf_RING"/>
</dbReference>
<keyword evidence="2" id="KW-0862">Zinc</keyword>
<dbReference type="PROSITE" id="PS50089">
    <property type="entry name" value="ZF_RING_2"/>
    <property type="match status" value="1"/>
</dbReference>
<reference evidence="5" key="1">
    <citation type="submission" date="2021-07" db="EMBL/GenBank/DDBJ databases">
        <authorList>
            <person name="Catto M.A."/>
            <person name="Jacobson A."/>
            <person name="Kennedy G."/>
            <person name="Labadie P."/>
            <person name="Hunt B.G."/>
            <person name="Srinivasan R."/>
        </authorList>
    </citation>
    <scope>NUCLEOTIDE SEQUENCE</scope>
    <source>
        <strain evidence="5">PL_HMW_Pooled</strain>
        <tissue evidence="5">Head</tissue>
    </source>
</reference>
<dbReference type="AlphaFoldDB" id="A0AAE1HK58"/>
<evidence type="ECO:0000256" key="3">
    <source>
        <dbReference type="PROSITE-ProRule" id="PRU00175"/>
    </source>
</evidence>
<reference evidence="5" key="2">
    <citation type="journal article" date="2023" name="BMC Genomics">
        <title>Pest status, molecular evolution, and epigenetic factors derived from the genome assembly of Frankliniella fusca, a thysanopteran phytovirus vector.</title>
        <authorList>
            <person name="Catto M.A."/>
            <person name="Labadie P.E."/>
            <person name="Jacobson A.L."/>
            <person name="Kennedy G.G."/>
            <person name="Srinivasan R."/>
            <person name="Hunt B.G."/>
        </authorList>
    </citation>
    <scope>NUCLEOTIDE SEQUENCE</scope>
    <source>
        <strain evidence="5">PL_HMW_Pooled</strain>
    </source>
</reference>
<proteinExistence type="predicted"/>
<keyword evidence="6" id="KW-1185">Reference proteome</keyword>
<dbReference type="SUPFAM" id="SSF57850">
    <property type="entry name" value="RING/U-box"/>
    <property type="match status" value="1"/>
</dbReference>
<dbReference type="EMBL" id="JAHWGI010001108">
    <property type="protein sequence ID" value="KAK3922767.1"/>
    <property type="molecule type" value="Genomic_DNA"/>
</dbReference>
<keyword evidence="1 3" id="KW-0479">Metal-binding</keyword>
<dbReference type="GO" id="GO:0008270">
    <property type="term" value="F:zinc ion binding"/>
    <property type="evidence" value="ECO:0007669"/>
    <property type="project" value="UniProtKB-KW"/>
</dbReference>
<feature type="domain" description="RING-type" evidence="4">
    <location>
        <begin position="91"/>
        <end position="125"/>
    </location>
</feature>
<sequence length="160" mass="16926">MSLNGDDAMVNHDEAQQAPAPPPPPQVVKRYTININLVGHSVNDSSLVAAQILRDLPGAAALGGNLAAVAALAPGQGPAPGPSTSAGPPKCKICFEPRSNRMLPCGHFGCEGCLQEWMRVNPRCPDPLCRSSPVQEYQAKIWRMMAQGKTKKAAITCLTD</sequence>
<dbReference type="Pfam" id="PF13639">
    <property type="entry name" value="zf-RING_2"/>
    <property type="match status" value="1"/>
</dbReference>
<gene>
    <name evidence="5" type="ORF">KUF71_000169</name>
</gene>
<dbReference type="InterPro" id="IPR013083">
    <property type="entry name" value="Znf_RING/FYVE/PHD"/>
</dbReference>
<protein>
    <submittedName>
        <fullName evidence="5">RING finger protein 141</fullName>
    </submittedName>
</protein>
<comment type="caution">
    <text evidence="5">The sequence shown here is derived from an EMBL/GenBank/DDBJ whole genome shotgun (WGS) entry which is preliminary data.</text>
</comment>
<evidence type="ECO:0000313" key="6">
    <source>
        <dbReference type="Proteomes" id="UP001219518"/>
    </source>
</evidence>
<dbReference type="Gene3D" id="3.30.40.10">
    <property type="entry name" value="Zinc/RING finger domain, C3HC4 (zinc finger)"/>
    <property type="match status" value="1"/>
</dbReference>
<accession>A0AAE1HK58</accession>
<dbReference type="Proteomes" id="UP001219518">
    <property type="component" value="Unassembled WGS sequence"/>
</dbReference>
<organism evidence="5 6">
    <name type="scientific">Frankliniella fusca</name>
    <dbReference type="NCBI Taxonomy" id="407009"/>
    <lineage>
        <taxon>Eukaryota</taxon>
        <taxon>Metazoa</taxon>
        <taxon>Ecdysozoa</taxon>
        <taxon>Arthropoda</taxon>
        <taxon>Hexapoda</taxon>
        <taxon>Insecta</taxon>
        <taxon>Pterygota</taxon>
        <taxon>Neoptera</taxon>
        <taxon>Paraneoptera</taxon>
        <taxon>Thysanoptera</taxon>
        <taxon>Terebrantia</taxon>
        <taxon>Thripoidea</taxon>
        <taxon>Thripidae</taxon>
        <taxon>Frankliniella</taxon>
    </lineage>
</organism>
<name>A0AAE1HK58_9NEOP</name>
<evidence type="ECO:0000313" key="5">
    <source>
        <dbReference type="EMBL" id="KAK3922767.1"/>
    </source>
</evidence>
<evidence type="ECO:0000256" key="2">
    <source>
        <dbReference type="ARBA" id="ARBA00022833"/>
    </source>
</evidence>
<evidence type="ECO:0000259" key="4">
    <source>
        <dbReference type="PROSITE" id="PS50089"/>
    </source>
</evidence>
<evidence type="ECO:0000256" key="1">
    <source>
        <dbReference type="ARBA" id="ARBA00022771"/>
    </source>
</evidence>
<keyword evidence="1 3" id="KW-0863">Zinc-finger</keyword>